<reference evidence="2 3" key="1">
    <citation type="journal article" date="2021" name="Commun. Biol.">
        <title>The genome of Shorea leprosula (Dipterocarpaceae) highlights the ecological relevance of drought in aseasonal tropical rainforests.</title>
        <authorList>
            <person name="Ng K.K.S."/>
            <person name="Kobayashi M.J."/>
            <person name="Fawcett J.A."/>
            <person name="Hatakeyama M."/>
            <person name="Paape T."/>
            <person name="Ng C.H."/>
            <person name="Ang C.C."/>
            <person name="Tnah L.H."/>
            <person name="Lee C.T."/>
            <person name="Nishiyama T."/>
            <person name="Sese J."/>
            <person name="O'Brien M.J."/>
            <person name="Copetti D."/>
            <person name="Mohd Noor M.I."/>
            <person name="Ong R.C."/>
            <person name="Putra M."/>
            <person name="Sireger I.Z."/>
            <person name="Indrioko S."/>
            <person name="Kosugi Y."/>
            <person name="Izuno A."/>
            <person name="Isagi Y."/>
            <person name="Lee S.L."/>
            <person name="Shimizu K.K."/>
        </authorList>
    </citation>
    <scope>NUCLEOTIDE SEQUENCE [LARGE SCALE GENOMIC DNA]</scope>
    <source>
        <strain evidence="2">214</strain>
    </source>
</reference>
<dbReference type="Proteomes" id="UP001054252">
    <property type="component" value="Unassembled WGS sequence"/>
</dbReference>
<dbReference type="EMBL" id="BPVZ01000005">
    <property type="protein sequence ID" value="GKU92228.1"/>
    <property type="molecule type" value="Genomic_DNA"/>
</dbReference>
<dbReference type="InterPro" id="IPR009818">
    <property type="entry name" value="PAM2_motif"/>
</dbReference>
<name>A0AAV5HTQ5_9ROSI</name>
<dbReference type="PANTHER" id="PTHR33790:SF10">
    <property type="entry name" value="PROTEIN EARLY RESPONSIVE TO DEHYDRATION 15"/>
    <property type="match status" value="1"/>
</dbReference>
<protein>
    <submittedName>
        <fullName evidence="2">Uncharacterized protein</fullName>
    </submittedName>
</protein>
<evidence type="ECO:0000313" key="2">
    <source>
        <dbReference type="EMBL" id="GKU92228.1"/>
    </source>
</evidence>
<evidence type="ECO:0000256" key="1">
    <source>
        <dbReference type="SAM" id="MobiDB-lite"/>
    </source>
</evidence>
<organism evidence="2 3">
    <name type="scientific">Rubroshorea leprosula</name>
    <dbReference type="NCBI Taxonomy" id="152421"/>
    <lineage>
        <taxon>Eukaryota</taxon>
        <taxon>Viridiplantae</taxon>
        <taxon>Streptophyta</taxon>
        <taxon>Embryophyta</taxon>
        <taxon>Tracheophyta</taxon>
        <taxon>Spermatophyta</taxon>
        <taxon>Magnoliopsida</taxon>
        <taxon>eudicotyledons</taxon>
        <taxon>Gunneridae</taxon>
        <taxon>Pentapetalae</taxon>
        <taxon>rosids</taxon>
        <taxon>malvids</taxon>
        <taxon>Malvales</taxon>
        <taxon>Dipterocarpaceae</taxon>
        <taxon>Rubroshorea</taxon>
    </lineage>
</organism>
<comment type="caution">
    <text evidence="2">The sequence shown here is derived from an EMBL/GenBank/DDBJ whole genome shotgun (WGS) entry which is preliminary data.</text>
</comment>
<sequence>MASEGGVKSTLNPNAPLFIPAAFRQVEDFSPEWWELVKTSAWFRDYWLNEHPEESFVADEDEEDGGDIVDLISETFELGLNEDPFEELVPDFGDPEKGESGSVDGSEKEKNRPNGIQIDAKAVLRSLKVAESPSERSPKSPAGSPKYAEKPAKYVSPKCSPRVIHQPR</sequence>
<proteinExistence type="predicted"/>
<dbReference type="PANTHER" id="PTHR33790">
    <property type="entry name" value="OS05G0344200 PROTEIN"/>
    <property type="match status" value="1"/>
</dbReference>
<feature type="region of interest" description="Disordered" evidence="1">
    <location>
        <begin position="83"/>
        <end position="168"/>
    </location>
</feature>
<keyword evidence="3" id="KW-1185">Reference proteome</keyword>
<dbReference type="InterPro" id="IPR040414">
    <property type="entry name" value="CID1/CID2"/>
</dbReference>
<feature type="compositionally biased region" description="Basic and acidic residues" evidence="1">
    <location>
        <begin position="94"/>
        <end position="112"/>
    </location>
</feature>
<dbReference type="Pfam" id="PF07145">
    <property type="entry name" value="PAM2"/>
    <property type="match status" value="1"/>
</dbReference>
<gene>
    <name evidence="2" type="ORF">SLEP1_g5985</name>
</gene>
<accession>A0AAV5HTQ5</accession>
<evidence type="ECO:0000313" key="3">
    <source>
        <dbReference type="Proteomes" id="UP001054252"/>
    </source>
</evidence>
<dbReference type="AlphaFoldDB" id="A0AAV5HTQ5"/>